<evidence type="ECO:0000313" key="1">
    <source>
        <dbReference type="EMBL" id="KAJ3611643.1"/>
    </source>
</evidence>
<sequence length="104" mass="11739">MGGRPRQTEPQGRDCNSRQVPCVYSRRSRRSTEAGSGFIRPVGLRRRTSSLDLAPRGTVSWTVCRGSRRSRETTVPYSITLPKGTCPGRVELHRLECHPTLWCL</sequence>
<gene>
    <name evidence="1" type="ORF">NHX12_021658</name>
</gene>
<keyword evidence="2" id="KW-1185">Reference proteome</keyword>
<accession>A0A9Q0EU43</accession>
<dbReference type="Proteomes" id="UP001148018">
    <property type="component" value="Unassembled WGS sequence"/>
</dbReference>
<dbReference type="AlphaFoldDB" id="A0A9Q0EU43"/>
<comment type="caution">
    <text evidence="1">The sequence shown here is derived from an EMBL/GenBank/DDBJ whole genome shotgun (WGS) entry which is preliminary data.</text>
</comment>
<evidence type="ECO:0000313" key="2">
    <source>
        <dbReference type="Proteomes" id="UP001148018"/>
    </source>
</evidence>
<protein>
    <submittedName>
        <fullName evidence="1">Uncharacterized protein</fullName>
    </submittedName>
</protein>
<name>A0A9Q0EU43_9TELE</name>
<dbReference type="EMBL" id="JANIIK010000037">
    <property type="protein sequence ID" value="KAJ3611643.1"/>
    <property type="molecule type" value="Genomic_DNA"/>
</dbReference>
<reference evidence="1" key="1">
    <citation type="submission" date="2022-07" db="EMBL/GenBank/DDBJ databases">
        <title>Chromosome-level genome of Muraenolepis orangiensis.</title>
        <authorList>
            <person name="Kim J."/>
        </authorList>
    </citation>
    <scope>NUCLEOTIDE SEQUENCE</scope>
    <source>
        <strain evidence="1">KU_S4_2022</strain>
        <tissue evidence="1">Muscle</tissue>
    </source>
</reference>
<proteinExistence type="predicted"/>
<organism evidence="1 2">
    <name type="scientific">Muraenolepis orangiensis</name>
    <name type="common">Patagonian moray cod</name>
    <dbReference type="NCBI Taxonomy" id="630683"/>
    <lineage>
        <taxon>Eukaryota</taxon>
        <taxon>Metazoa</taxon>
        <taxon>Chordata</taxon>
        <taxon>Craniata</taxon>
        <taxon>Vertebrata</taxon>
        <taxon>Euteleostomi</taxon>
        <taxon>Actinopterygii</taxon>
        <taxon>Neopterygii</taxon>
        <taxon>Teleostei</taxon>
        <taxon>Neoteleostei</taxon>
        <taxon>Acanthomorphata</taxon>
        <taxon>Zeiogadaria</taxon>
        <taxon>Gadariae</taxon>
        <taxon>Gadiformes</taxon>
        <taxon>Muraenolepidoidei</taxon>
        <taxon>Muraenolepididae</taxon>
        <taxon>Muraenolepis</taxon>
    </lineage>
</organism>